<feature type="domain" description="YbhG-like alpha-helical hairpin" evidence="4">
    <location>
        <begin position="141"/>
        <end position="248"/>
    </location>
</feature>
<keyword evidence="2 3" id="KW-0175">Coiled coil</keyword>
<evidence type="ECO:0000313" key="6">
    <source>
        <dbReference type="EMBL" id="ABW25695.1"/>
    </source>
</evidence>
<dbReference type="InterPro" id="IPR059052">
    <property type="entry name" value="HH_YbhG-like"/>
</dbReference>
<evidence type="ECO:0000259" key="5">
    <source>
        <dbReference type="Pfam" id="PF25954"/>
    </source>
</evidence>
<feature type="coiled-coil region" evidence="3">
    <location>
        <begin position="203"/>
        <end position="230"/>
    </location>
</feature>
<dbReference type="STRING" id="329726.AM1_0646"/>
<dbReference type="RefSeq" id="WP_012161290.1">
    <property type="nucleotide sequence ID" value="NC_009925.1"/>
</dbReference>
<evidence type="ECO:0000256" key="3">
    <source>
        <dbReference type="SAM" id="Coils"/>
    </source>
</evidence>
<accession>B0CE61</accession>
<dbReference type="OrthoDB" id="505602at2"/>
<dbReference type="Pfam" id="PF25954">
    <property type="entry name" value="Beta-barrel_RND_2"/>
    <property type="match status" value="1"/>
</dbReference>
<evidence type="ECO:0000259" key="4">
    <source>
        <dbReference type="Pfam" id="PF25881"/>
    </source>
</evidence>
<keyword evidence="7" id="KW-1185">Reference proteome</keyword>
<protein>
    <submittedName>
        <fullName evidence="6">Efflux transporter, RND family, MFP subunit, putative</fullName>
    </submittedName>
</protein>
<dbReference type="Gene3D" id="2.40.50.100">
    <property type="match status" value="1"/>
</dbReference>
<dbReference type="PANTHER" id="PTHR32347:SF14">
    <property type="entry name" value="EFFLUX SYSTEM COMPONENT YKNX-RELATED"/>
    <property type="match status" value="1"/>
</dbReference>
<proteinExistence type="predicted"/>
<organism evidence="6 7">
    <name type="scientific">Acaryochloris marina (strain MBIC 11017)</name>
    <dbReference type="NCBI Taxonomy" id="329726"/>
    <lineage>
        <taxon>Bacteria</taxon>
        <taxon>Bacillati</taxon>
        <taxon>Cyanobacteriota</taxon>
        <taxon>Cyanophyceae</taxon>
        <taxon>Acaryochloridales</taxon>
        <taxon>Acaryochloridaceae</taxon>
        <taxon>Acaryochloris</taxon>
    </lineage>
</organism>
<dbReference type="eggNOG" id="COG0845">
    <property type="taxonomic scope" value="Bacteria"/>
</dbReference>
<dbReference type="HOGENOM" id="CLU_018816_14_2_3"/>
<dbReference type="Gene3D" id="2.40.30.170">
    <property type="match status" value="1"/>
</dbReference>
<dbReference type="EMBL" id="CP000828">
    <property type="protein sequence ID" value="ABW25695.1"/>
    <property type="molecule type" value="Genomic_DNA"/>
</dbReference>
<dbReference type="InterPro" id="IPR058792">
    <property type="entry name" value="Beta-barrel_RND_2"/>
</dbReference>
<dbReference type="SUPFAM" id="SSF111369">
    <property type="entry name" value="HlyD-like secretion proteins"/>
    <property type="match status" value="2"/>
</dbReference>
<dbReference type="PANTHER" id="PTHR32347">
    <property type="entry name" value="EFFLUX SYSTEM COMPONENT YKNX-RELATED"/>
    <property type="match status" value="1"/>
</dbReference>
<feature type="domain" description="CusB-like beta-barrel" evidence="5">
    <location>
        <begin position="334"/>
        <end position="406"/>
    </location>
</feature>
<gene>
    <name evidence="6" type="ordered locus">AM1_0646</name>
</gene>
<dbReference type="PRINTS" id="PR01490">
    <property type="entry name" value="RTXTOXIND"/>
</dbReference>
<dbReference type="AlphaFoldDB" id="B0CE61"/>
<dbReference type="Pfam" id="PF25881">
    <property type="entry name" value="HH_YBHG"/>
    <property type="match status" value="1"/>
</dbReference>
<dbReference type="KEGG" id="amr:AM1_0646"/>
<name>B0CE61_ACAM1</name>
<evidence type="ECO:0000256" key="1">
    <source>
        <dbReference type="ARBA" id="ARBA00004196"/>
    </source>
</evidence>
<dbReference type="InterPro" id="IPR050465">
    <property type="entry name" value="UPF0194_transport"/>
</dbReference>
<dbReference type="Gene3D" id="2.40.420.20">
    <property type="match status" value="1"/>
</dbReference>
<evidence type="ECO:0000256" key="2">
    <source>
        <dbReference type="ARBA" id="ARBA00023054"/>
    </source>
</evidence>
<dbReference type="Proteomes" id="UP000000268">
    <property type="component" value="Chromosome"/>
</dbReference>
<dbReference type="Gene3D" id="1.10.287.470">
    <property type="entry name" value="Helix hairpin bin"/>
    <property type="match status" value="1"/>
</dbReference>
<comment type="subcellular location">
    <subcellularLocation>
        <location evidence="1">Cell envelope</location>
    </subcellularLocation>
</comment>
<evidence type="ECO:0000313" key="7">
    <source>
        <dbReference type="Proteomes" id="UP000000268"/>
    </source>
</evidence>
<sequence>MYINLPVVGKVKKPKVWVVGLVSTVVLLGAVGARSFVNRSSDKPTLEDLTVEVESKDVTLRIGASGTITPAKSVNLSPKQAGVLAKLLVEQGDEVEKGQVIARMDTRDLEGQLIQANASVAQAKARLSELQAGNRPEEIQQARARLVRAEAQLAQIAGGNQLETITQVQSQVESAKARLRLALTRLNSFEQLYKAGAETRDRRDEAKAEADTARANLREVQKRLQILRQGSQPAEVLRAKADVAEARQAYQLMQKGSRPEAILQAKAAVAEAQGRQQVVMTQVNDTIIRAPFAGIITQKFATEGAFVTPTTTASSTSSATSTSIVALAQKLEVLATVPEIDIGQIRPGQSVEIRADAFPDQVFKGRVRLVSPEAIEEQNVTSFQVRVNITSGQDKLRSGMNSDLTFLGDTVADSMVLPTGLIATKDGKTGVYIPDEDGKPKFQPVTTGSSIKNQTQILEGVTPGQKVFETFPEGQKPEDLKEEE</sequence>
<reference evidence="6 7" key="1">
    <citation type="journal article" date="2008" name="Proc. Natl. Acad. Sci. U.S.A.">
        <title>Niche adaptation and genome expansion in the chlorophyll d-producing cyanobacterium Acaryochloris marina.</title>
        <authorList>
            <person name="Swingley W.D."/>
            <person name="Chen M."/>
            <person name="Cheung P.C."/>
            <person name="Conrad A.L."/>
            <person name="Dejesa L.C."/>
            <person name="Hao J."/>
            <person name="Honchak B.M."/>
            <person name="Karbach L.E."/>
            <person name="Kurdoglu A."/>
            <person name="Lahiri S."/>
            <person name="Mastrian S.D."/>
            <person name="Miyashita H."/>
            <person name="Page L."/>
            <person name="Ramakrishna P."/>
            <person name="Satoh S."/>
            <person name="Sattley W.M."/>
            <person name="Shimada Y."/>
            <person name="Taylor H.L."/>
            <person name="Tomo T."/>
            <person name="Tsuchiya T."/>
            <person name="Wang Z.T."/>
            <person name="Raymond J."/>
            <person name="Mimuro M."/>
            <person name="Blankenship R.E."/>
            <person name="Touchman J.W."/>
        </authorList>
    </citation>
    <scope>NUCLEOTIDE SEQUENCE [LARGE SCALE GENOMIC DNA]</scope>
    <source>
        <strain evidence="7">MBIC 11017</strain>
    </source>
</reference>
<dbReference type="GO" id="GO:0030313">
    <property type="term" value="C:cell envelope"/>
    <property type="evidence" value="ECO:0007669"/>
    <property type="project" value="UniProtKB-SubCell"/>
</dbReference>